<dbReference type="AlphaFoldDB" id="A0A099FHF3"/>
<dbReference type="Proteomes" id="UP000029917">
    <property type="component" value="Unassembled WGS sequence"/>
</dbReference>
<comment type="caution">
    <text evidence="1">The sequence shown here is derived from an EMBL/GenBank/DDBJ whole genome shotgun (WGS) entry which is preliminary data.</text>
</comment>
<organism evidence="1 2">
    <name type="scientific">Paracoccus sphaerophysae</name>
    <dbReference type="NCBI Taxonomy" id="690417"/>
    <lineage>
        <taxon>Bacteria</taxon>
        <taxon>Pseudomonadati</taxon>
        <taxon>Pseudomonadota</taxon>
        <taxon>Alphaproteobacteria</taxon>
        <taxon>Rhodobacterales</taxon>
        <taxon>Paracoccaceae</taxon>
        <taxon>Paracoccus</taxon>
    </lineage>
</organism>
<evidence type="ECO:0000313" key="1">
    <source>
        <dbReference type="EMBL" id="KGJ09618.1"/>
    </source>
</evidence>
<reference evidence="1 2" key="1">
    <citation type="submission" date="2014-09" db="EMBL/GenBank/DDBJ databases">
        <authorList>
            <person name="McGinnis J.M."/>
            <person name="Wolfgang W.J."/>
        </authorList>
    </citation>
    <scope>NUCLEOTIDE SEQUENCE [LARGE SCALE GENOMIC DNA]</scope>
    <source>
        <strain evidence="1 2">HAMBI 3106</strain>
    </source>
</reference>
<evidence type="ECO:0000313" key="2">
    <source>
        <dbReference type="Proteomes" id="UP000029917"/>
    </source>
</evidence>
<keyword evidence="2" id="KW-1185">Reference proteome</keyword>
<name>A0A099FHF3_9RHOB</name>
<gene>
    <name evidence="1" type="ORF">IC63_00210</name>
</gene>
<proteinExistence type="predicted"/>
<dbReference type="EMBL" id="JRKS01000001">
    <property type="protein sequence ID" value="KGJ09618.1"/>
    <property type="molecule type" value="Genomic_DNA"/>
</dbReference>
<accession>A0A099FHF3</accession>
<protein>
    <submittedName>
        <fullName evidence="1">Uncharacterized protein</fullName>
    </submittedName>
</protein>
<reference evidence="1 2" key="2">
    <citation type="submission" date="2014-10" db="EMBL/GenBank/DDBJ databases">
        <title>Paracoccus sanguinis sp. nov., isolated from clinical specimens of New York State patients.</title>
        <authorList>
            <person name="Mingle L.A."/>
            <person name="Cole J.A."/>
            <person name="Lapierre P."/>
            <person name="Musser K.A."/>
        </authorList>
    </citation>
    <scope>NUCLEOTIDE SEQUENCE [LARGE SCALE GENOMIC DNA]</scope>
    <source>
        <strain evidence="1 2">HAMBI 3106</strain>
    </source>
</reference>
<dbReference type="STRING" id="690417.IC63_00210"/>
<sequence length="63" mass="7025">MSRELWVQQILGRSLRRRARSTPRIPAVELSGAVGDAEEADAQPELQARMQRIAADHDDLSAQ</sequence>